<keyword evidence="1" id="KW-0175">Coiled coil</keyword>
<gene>
    <name evidence="2" type="ORF">PABY_08390</name>
</gene>
<dbReference type="GeneID" id="89288860"/>
<evidence type="ECO:0000313" key="3">
    <source>
        <dbReference type="Proteomes" id="UP001341135"/>
    </source>
</evidence>
<sequence length="112" mass="13389">MARGWRVVYVLDTLARLERDMGPEYAGVLRRLRREVESARPAEYEELAARLERLAGRLEEDGVPRMFTGRLRECARHLRIVVADARIEQNLREIRELRKKLRAMTRRMTRER</sequence>
<dbReference type="RefSeq" id="WP_338252226.1">
    <property type="nucleotide sequence ID" value="NZ_AP028907.1"/>
</dbReference>
<organism evidence="2 3">
    <name type="scientific">Pyrodictium abyssi</name>
    <dbReference type="NCBI Taxonomy" id="54256"/>
    <lineage>
        <taxon>Archaea</taxon>
        <taxon>Thermoproteota</taxon>
        <taxon>Thermoprotei</taxon>
        <taxon>Desulfurococcales</taxon>
        <taxon>Pyrodictiaceae</taxon>
        <taxon>Pyrodictium</taxon>
    </lineage>
</organism>
<reference evidence="2 3" key="1">
    <citation type="submission" date="2023-09" db="EMBL/GenBank/DDBJ databases">
        <title>Pyrofollis japonicus gen. nov. sp. nov., a novel member of the family Pyrodictiaceae isolated from the Iheya North hydrothermal field.</title>
        <authorList>
            <person name="Miyazaki U."/>
            <person name="Sanari M."/>
            <person name="Tame A."/>
            <person name="Kitajima M."/>
            <person name="Okamoto A."/>
            <person name="Sawayama S."/>
            <person name="Miyazaki J."/>
            <person name="Takai K."/>
            <person name="Nakagawa S."/>
        </authorList>
    </citation>
    <scope>NUCLEOTIDE SEQUENCE [LARGE SCALE GENOMIC DNA]</scope>
    <source>
        <strain evidence="2 3">AV2</strain>
    </source>
</reference>
<proteinExistence type="predicted"/>
<name>A0ABN6ZLZ1_9CREN</name>
<evidence type="ECO:0000313" key="2">
    <source>
        <dbReference type="EMBL" id="BES81272.1"/>
    </source>
</evidence>
<dbReference type="Proteomes" id="UP001341135">
    <property type="component" value="Chromosome"/>
</dbReference>
<accession>A0ABN6ZLZ1</accession>
<protein>
    <submittedName>
        <fullName evidence="2">Uncharacterized protein</fullName>
    </submittedName>
</protein>
<feature type="coiled-coil region" evidence="1">
    <location>
        <begin position="80"/>
        <end position="111"/>
    </location>
</feature>
<evidence type="ECO:0000256" key="1">
    <source>
        <dbReference type="SAM" id="Coils"/>
    </source>
</evidence>
<dbReference type="EMBL" id="AP028907">
    <property type="protein sequence ID" value="BES81272.1"/>
    <property type="molecule type" value="Genomic_DNA"/>
</dbReference>
<keyword evidence="3" id="KW-1185">Reference proteome</keyword>